<dbReference type="EMBL" id="WQMT02000004">
    <property type="protein sequence ID" value="KAG9224037.1"/>
    <property type="molecule type" value="Genomic_DNA"/>
</dbReference>
<keyword evidence="2" id="KW-1185">Reference proteome</keyword>
<organism evidence="1 2">
    <name type="scientific">Pleurotus cornucopiae</name>
    <name type="common">Cornucopia mushroom</name>
    <dbReference type="NCBI Taxonomy" id="5321"/>
    <lineage>
        <taxon>Eukaryota</taxon>
        <taxon>Fungi</taxon>
        <taxon>Dikarya</taxon>
        <taxon>Basidiomycota</taxon>
        <taxon>Agaricomycotina</taxon>
        <taxon>Agaricomycetes</taxon>
        <taxon>Agaricomycetidae</taxon>
        <taxon>Agaricales</taxon>
        <taxon>Pleurotineae</taxon>
        <taxon>Pleurotaceae</taxon>
        <taxon>Pleurotus</taxon>
    </lineage>
</organism>
<protein>
    <submittedName>
        <fullName evidence="1">Uncharacterized protein</fullName>
    </submittedName>
</protein>
<evidence type="ECO:0000313" key="2">
    <source>
        <dbReference type="Proteomes" id="UP000824881"/>
    </source>
</evidence>
<proteinExistence type="predicted"/>
<accession>A0ACB7J0F4</accession>
<name>A0ACB7J0F4_PLECO</name>
<sequence length="1944" mass="209458">MAAAAVVHSSVSVSTPFHMPSHQRVANPKPLQPQASSSRSPQPPVTSSTPSTSDASSKPFQRIRSSLEHSIRTATRSKKSSSTLPPTDDFATLTPKTSKGKEKETADDSTTKGKEKDKEKSRVLRRLESKVTFRRHGRDSPSSPSPVPPSPAPIPFAAKVKRGCKDAEHDEDLVRMAGFTSFMTPSLRQASMSSPALHLSSQALPSPNSQHAVVASPSTPLAALVSPGKDRSRRTSLQPATVKAKEISAPVPLAPKRDPSRTRSSGTVAMPSTQSSSTAIRDTVPSSSTASSPRMHRSSKSTPAALPTSISTTSLHDSGHRNGVLDLDTPPGRGSRDLHSPFAAPAATSSSRNAQLSRSKSAAKSSSYLPLGNPPPSPSPTPRSSTPTRARSPSATRTGTRVITPNSPRLTSPSATHLPSTPPPKTRRPSMDAPRPLMSTPEDRTTSPTSTPRRSSLNASPSLDRSQSPAARPRATSPIQRPYAQNRHFNISTTSLGPPPDPEHSEAIRTAVNMLSRQLAKGPWVVGRNNDNAARDWDEVEFRTRNLLRLEKVWGKGAGGTGSQVSLSLQAGAGIGSGGEERLRRVFFPPFYCPLPAPLHSSFVDIREPRYPSGTDCAGGYRLMNKLRSSSVVRPDPREDGFVRTANVTKFLAACSSYGLASEDLFQRDDLIEASSESLARVANTILALIKYSESPQSLDRSKILTGSGMKQRMGSTPANGFGNGGPYGSVSRAAASTPNLSLAQRSTSPTSQNPPPSPVTARKRYSPPAGLPPVRSDSPSESSGQSSGGKTEQARKRGEHKKEGREREKAEGRNDVHRSRTNYQDAPMTPPKDGFQLATPLATPPPRPPLRPLRSPRRTTREDEEDLGMFNLGLSSGDTRDLSSSPHTGRLSVADSTRASLGDYSLRESIADSVFTTTSTNVSSSHAYSMGVPINGVASSTGAVYGDRSSAGMRQSVASSAMTDTTGYSSLLDAGLGGRPHSNSSGYNKFGTIRTITTEATSEAPSFGREEGSAIAASLFYGEELSRKRTPRSSDGPVVDLSRVAEETDDSEASTKGGKRLSRERDKGRDDKGKAKGKETYTEAEDRVEKAPALRLGKGKWPDDFLEALQAHNNSQSSRPIPLKSPSPDEDEGSYPSSPLSISPPRKLAVIGATRRNESLESIPQFPRRPTHRARHSVDSPALLPKEGILRRDVSPDSIPSSRVMIRRNSSKPGSRSGVYLPRNLSDDRRNSGDSDSLVPFPRTVSGEHGSASPAPRPATDDPLLERPRLVRGRFQSEIQGESSRKRRPNSYDDLGAKPQRSRFESMVNLGVASNNPSASDLISRDSMDGSAVRRPLIIREEGKLPTHFQLGNCIGRGQFGSVYRALNLNTGQMVAVKRIRLEGLKENEVTQLMREVDLVKSLSHPSIVKYEGMARDEDTLSIVLEYAESGSLVQTLKAFGKLNESLVAGYVVKILEGLDYLHQSGVVHCDLKAANILTTKTGNVKLADFGVSLNMRAMEREMTDVAGTPNWMAPEVIELKGRPPYAEMENSMSVMFRIVEDAMPPLPEGCSPICEDFLKLCFNKDPEKRPGAEMLCEHPWLQQNYAALKDLRPQDSIPFLRRVSQDMQSRSDALRYLANLDSSDAPVSENLQRSDDGSSASPVLGRRTSHSSVRPSLLSDNEISPREHTFVKTTFSKPMVCRVCLQNVKKSAVLCAQCSLIAHSKCAANAPPTCDLRAQLLLYAHYAEKGNPASVYSNPVDISNDGYPAGPASDVPYVAHSPRTSIDIATPPQSPPASSHNGTPHPPTAFKFMSAFKRSRSSLTPEPPGPPPTATSLAVPRDDRLARGRSGISRKDPKERPQSLSSMSTNANSSLRSAATAAESFNSRHSRHEATRSLVSGEDSVDDETRGSRFSGSRFTTFSAPSQAEEEPPASMPGDMVPDSRKGKKHTKDKSSGNCIVQ</sequence>
<reference evidence="1 2" key="1">
    <citation type="journal article" date="2021" name="Appl. Environ. Microbiol.">
        <title>Genetic linkage and physical mapping for an oyster mushroom Pleurotus cornucopiae and QTL analysis for the trait cap color.</title>
        <authorList>
            <person name="Zhang Y."/>
            <person name="Gao W."/>
            <person name="Sonnenberg A."/>
            <person name="Chen Q."/>
            <person name="Zhang J."/>
            <person name="Huang C."/>
        </authorList>
    </citation>
    <scope>NUCLEOTIDE SEQUENCE [LARGE SCALE GENOMIC DNA]</scope>
    <source>
        <strain evidence="1">CCMSSC00406</strain>
    </source>
</reference>
<comment type="caution">
    <text evidence="1">The sequence shown here is derived from an EMBL/GenBank/DDBJ whole genome shotgun (WGS) entry which is preliminary data.</text>
</comment>
<evidence type="ECO:0000313" key="1">
    <source>
        <dbReference type="EMBL" id="KAG9224037.1"/>
    </source>
</evidence>
<dbReference type="Proteomes" id="UP000824881">
    <property type="component" value="Unassembled WGS sequence"/>
</dbReference>
<gene>
    <name evidence="1" type="ORF">CCMSSC00406_0004347</name>
</gene>